<feature type="transmembrane region" description="Helical" evidence="1">
    <location>
        <begin position="7"/>
        <end position="26"/>
    </location>
</feature>
<feature type="transmembrane region" description="Helical" evidence="1">
    <location>
        <begin position="81"/>
        <end position="102"/>
    </location>
</feature>
<dbReference type="AlphaFoldDB" id="A0AAD5HIQ5"/>
<feature type="transmembrane region" description="Helical" evidence="1">
    <location>
        <begin position="322"/>
        <end position="341"/>
    </location>
</feature>
<proteinExistence type="predicted"/>
<keyword evidence="3" id="KW-1185">Reference proteome</keyword>
<name>A0AAD5HIQ5_UMBRA</name>
<evidence type="ECO:0000313" key="3">
    <source>
        <dbReference type="Proteomes" id="UP001206595"/>
    </source>
</evidence>
<evidence type="ECO:0000313" key="2">
    <source>
        <dbReference type="EMBL" id="KAI8583533.1"/>
    </source>
</evidence>
<feature type="transmembrane region" description="Helical" evidence="1">
    <location>
        <begin position="114"/>
        <end position="138"/>
    </location>
</feature>
<dbReference type="Proteomes" id="UP001206595">
    <property type="component" value="Unassembled WGS sequence"/>
</dbReference>
<keyword evidence="1" id="KW-0472">Membrane</keyword>
<reference evidence="2" key="1">
    <citation type="submission" date="2021-06" db="EMBL/GenBank/DDBJ databases">
        <authorList>
            <consortium name="DOE Joint Genome Institute"/>
            <person name="Mondo S.J."/>
            <person name="Amses K.R."/>
            <person name="Simmons D.R."/>
            <person name="Longcore J.E."/>
            <person name="Seto K."/>
            <person name="Alves G.H."/>
            <person name="Bonds A.E."/>
            <person name="Quandt C.A."/>
            <person name="Davis W.J."/>
            <person name="Chang Y."/>
            <person name="Letcher P.M."/>
            <person name="Powell M.J."/>
            <person name="Kuo A."/>
            <person name="Labutti K."/>
            <person name="Pangilinan J."/>
            <person name="Andreopoulos W."/>
            <person name="Tritt A."/>
            <person name="Riley R."/>
            <person name="Hundley H."/>
            <person name="Johnson J."/>
            <person name="Lipzen A."/>
            <person name="Barry K."/>
            <person name="Berbee M.L."/>
            <person name="Buchler N.E."/>
            <person name="Grigoriev I.V."/>
            <person name="Spatafora J.W."/>
            <person name="Stajich J.E."/>
            <person name="James T.Y."/>
        </authorList>
    </citation>
    <scope>NUCLEOTIDE SEQUENCE</scope>
    <source>
        <strain evidence="2">AG</strain>
    </source>
</reference>
<gene>
    <name evidence="2" type="ORF">K450DRAFT_289357</name>
</gene>
<feature type="transmembrane region" description="Helical" evidence="1">
    <location>
        <begin position="296"/>
        <end position="315"/>
    </location>
</feature>
<dbReference type="RefSeq" id="XP_051448537.1">
    <property type="nucleotide sequence ID" value="XM_051593556.1"/>
</dbReference>
<comment type="caution">
    <text evidence="2">The sequence shown here is derived from an EMBL/GenBank/DDBJ whole genome shotgun (WGS) entry which is preliminary data.</text>
</comment>
<reference evidence="2" key="2">
    <citation type="journal article" date="2022" name="Proc. Natl. Acad. Sci. U.S.A.">
        <title>Diploid-dominant life cycles characterize the early evolution of Fungi.</title>
        <authorList>
            <person name="Amses K.R."/>
            <person name="Simmons D.R."/>
            <person name="Longcore J.E."/>
            <person name="Mondo S.J."/>
            <person name="Seto K."/>
            <person name="Jeronimo G.H."/>
            <person name="Bonds A.E."/>
            <person name="Quandt C.A."/>
            <person name="Davis W.J."/>
            <person name="Chang Y."/>
            <person name="Federici B.A."/>
            <person name="Kuo A."/>
            <person name="LaButti K."/>
            <person name="Pangilinan J."/>
            <person name="Andreopoulos W."/>
            <person name="Tritt A."/>
            <person name="Riley R."/>
            <person name="Hundley H."/>
            <person name="Johnson J."/>
            <person name="Lipzen A."/>
            <person name="Barry K."/>
            <person name="Lang B.F."/>
            <person name="Cuomo C.A."/>
            <person name="Buchler N.E."/>
            <person name="Grigoriev I.V."/>
            <person name="Spatafora J.W."/>
            <person name="Stajich J.E."/>
            <person name="James T.Y."/>
        </authorList>
    </citation>
    <scope>NUCLEOTIDE SEQUENCE</scope>
    <source>
        <strain evidence="2">AG</strain>
    </source>
</reference>
<accession>A0AAD5HIQ5</accession>
<evidence type="ECO:0000256" key="1">
    <source>
        <dbReference type="SAM" id="Phobius"/>
    </source>
</evidence>
<feature type="transmembrane region" description="Helical" evidence="1">
    <location>
        <begin position="158"/>
        <end position="183"/>
    </location>
</feature>
<feature type="transmembrane region" description="Helical" evidence="1">
    <location>
        <begin position="244"/>
        <end position="265"/>
    </location>
</feature>
<dbReference type="GeneID" id="75918898"/>
<keyword evidence="1" id="KW-1133">Transmembrane helix</keyword>
<sequence length="358" mass="39678">MIQSSFDFLLLSLLSIPFSYVNYLFLIEAIKPLTPLIQQACRRLQDLSSLDIRYTYSLIVKLNSLSCSVTKLYEEVFKDTFGSVLMASLLGATTTAVAILSIEAGRKHAYRIQAVVVPIILLSGNTFGISVILPLVWIPLNGITQYMNRYKKSSNHNYIHPFRVVAIMAAVIFGQILVSALPFMAKNPSQFRTALTILQFGPIIYSTIEWVCTFLSRSSCFAHENQQPITRADAMQSKIFVQQLYMTLTVANLILHYGIIAYIFLQDLKVVQTLASMLRAQPWTAANSTGLNAGSLYISINLIALVCTFAYWAALDGGLDGLILYGLSCLVLGPGAGLAAYCWVREQSKHDQYILGKA</sequence>
<keyword evidence="1" id="KW-0812">Transmembrane</keyword>
<protein>
    <submittedName>
        <fullName evidence="2">Uncharacterized protein</fullName>
    </submittedName>
</protein>
<organism evidence="2 3">
    <name type="scientific">Umbelopsis ramanniana AG</name>
    <dbReference type="NCBI Taxonomy" id="1314678"/>
    <lineage>
        <taxon>Eukaryota</taxon>
        <taxon>Fungi</taxon>
        <taxon>Fungi incertae sedis</taxon>
        <taxon>Mucoromycota</taxon>
        <taxon>Mucoromycotina</taxon>
        <taxon>Umbelopsidomycetes</taxon>
        <taxon>Umbelopsidales</taxon>
        <taxon>Umbelopsidaceae</taxon>
        <taxon>Umbelopsis</taxon>
    </lineage>
</organism>
<dbReference type="EMBL" id="MU620895">
    <property type="protein sequence ID" value="KAI8583533.1"/>
    <property type="molecule type" value="Genomic_DNA"/>
</dbReference>